<evidence type="ECO:0000313" key="3">
    <source>
        <dbReference type="Proteomes" id="UP001189429"/>
    </source>
</evidence>
<organism evidence="2 3">
    <name type="scientific">Prorocentrum cordatum</name>
    <dbReference type="NCBI Taxonomy" id="2364126"/>
    <lineage>
        <taxon>Eukaryota</taxon>
        <taxon>Sar</taxon>
        <taxon>Alveolata</taxon>
        <taxon>Dinophyceae</taxon>
        <taxon>Prorocentrales</taxon>
        <taxon>Prorocentraceae</taxon>
        <taxon>Prorocentrum</taxon>
    </lineage>
</organism>
<dbReference type="Proteomes" id="UP001189429">
    <property type="component" value="Unassembled WGS sequence"/>
</dbReference>
<protein>
    <recommendedName>
        <fullName evidence="4">Glycosyltransferase family 92 protein</fullName>
    </recommendedName>
</protein>
<feature type="compositionally biased region" description="Low complexity" evidence="1">
    <location>
        <begin position="302"/>
        <end position="313"/>
    </location>
</feature>
<keyword evidence="3" id="KW-1185">Reference proteome</keyword>
<feature type="region of interest" description="Disordered" evidence="1">
    <location>
        <begin position="288"/>
        <end position="336"/>
    </location>
</feature>
<feature type="compositionally biased region" description="Basic and acidic residues" evidence="1">
    <location>
        <begin position="327"/>
        <end position="336"/>
    </location>
</feature>
<evidence type="ECO:0000256" key="1">
    <source>
        <dbReference type="SAM" id="MobiDB-lite"/>
    </source>
</evidence>
<feature type="compositionally biased region" description="Basic residues" evidence="1">
    <location>
        <begin position="288"/>
        <end position="301"/>
    </location>
</feature>
<feature type="non-terminal residue" evidence="2">
    <location>
        <position position="336"/>
    </location>
</feature>
<sequence length="336" mass="36667">MRLREWLFWHLSHGVRPIFLRWEGPLAAAQGAELAGPRERGEVVLKVVPSVGHLSSGFSSVMTRQVKFVHRCLAEARQLGCDFLLHLDDDELLCPIGESCSIPDVLARHAGSTARCIHFENWEAVLPFAEATSRPFSRPGVEFRTRAQVLYCNGKSAANLAAPGSVYCSGVHHFCRYNRTFSDICVAQYGLHDKAEGCCHPDCCAREPAAVVLHYDSPSLQEWRGKFAARAASKMCREDSGGARWRIPLQEGVRPRAAEAGGHGRPGGRGAGAGLPLLALPSWAQRGRLRRAAPRRGRARPLRGAAPRGARGARPGRRRPCGGAARLAERRRPAAA</sequence>
<proteinExistence type="predicted"/>
<name>A0ABN9PMQ6_9DINO</name>
<accession>A0ABN9PMQ6</accession>
<evidence type="ECO:0000313" key="2">
    <source>
        <dbReference type="EMBL" id="CAK0792664.1"/>
    </source>
</evidence>
<gene>
    <name evidence="2" type="ORF">PCOR1329_LOCUS3172</name>
</gene>
<comment type="caution">
    <text evidence="2">The sequence shown here is derived from an EMBL/GenBank/DDBJ whole genome shotgun (WGS) entry which is preliminary data.</text>
</comment>
<reference evidence="2" key="1">
    <citation type="submission" date="2023-10" db="EMBL/GenBank/DDBJ databases">
        <authorList>
            <person name="Chen Y."/>
            <person name="Shah S."/>
            <person name="Dougan E. K."/>
            <person name="Thang M."/>
            <person name="Chan C."/>
        </authorList>
    </citation>
    <scope>NUCLEOTIDE SEQUENCE [LARGE SCALE GENOMIC DNA]</scope>
</reference>
<dbReference type="EMBL" id="CAUYUJ010000806">
    <property type="protein sequence ID" value="CAK0792664.1"/>
    <property type="molecule type" value="Genomic_DNA"/>
</dbReference>
<evidence type="ECO:0008006" key="4">
    <source>
        <dbReference type="Google" id="ProtNLM"/>
    </source>
</evidence>